<dbReference type="EMBL" id="CP138580">
    <property type="protein sequence ID" value="WPG98151.1"/>
    <property type="molecule type" value="Genomic_DNA"/>
</dbReference>
<reference evidence="8 9" key="1">
    <citation type="submission" date="2023-11" db="EMBL/GenBank/DDBJ databases">
        <title>An acidophilic fungus is an integral part of prey digestion in a carnivorous sundew plant.</title>
        <authorList>
            <person name="Tsai I.J."/>
        </authorList>
    </citation>
    <scope>NUCLEOTIDE SEQUENCE [LARGE SCALE GENOMIC DNA]</scope>
    <source>
        <strain evidence="8">169a</strain>
    </source>
</reference>
<feature type="compositionally biased region" description="Low complexity" evidence="6">
    <location>
        <begin position="13"/>
        <end position="23"/>
    </location>
</feature>
<evidence type="ECO:0000256" key="4">
    <source>
        <dbReference type="ARBA" id="ARBA00023163"/>
    </source>
</evidence>
<evidence type="ECO:0000256" key="1">
    <source>
        <dbReference type="ARBA" id="ARBA00004123"/>
    </source>
</evidence>
<gene>
    <name evidence="8" type="ORF">R9X50_00093700</name>
</gene>
<dbReference type="Proteomes" id="UP001303373">
    <property type="component" value="Chromosome 1"/>
</dbReference>
<dbReference type="InterPro" id="IPR007219">
    <property type="entry name" value="XnlR_reg_dom"/>
</dbReference>
<dbReference type="InterPro" id="IPR036864">
    <property type="entry name" value="Zn2-C6_fun-type_DNA-bd_sf"/>
</dbReference>
<dbReference type="PROSITE" id="PS50048">
    <property type="entry name" value="ZN2_CY6_FUNGAL_2"/>
    <property type="match status" value="1"/>
</dbReference>
<evidence type="ECO:0000256" key="5">
    <source>
        <dbReference type="ARBA" id="ARBA00023242"/>
    </source>
</evidence>
<dbReference type="InterPro" id="IPR050815">
    <property type="entry name" value="TF_fung"/>
</dbReference>
<dbReference type="SMART" id="SM00906">
    <property type="entry name" value="Fungal_trans"/>
    <property type="match status" value="1"/>
</dbReference>
<dbReference type="PANTHER" id="PTHR47338">
    <property type="entry name" value="ZN(II)2CYS6 TRANSCRIPTION FACTOR (EUROFUNG)-RELATED"/>
    <property type="match status" value="1"/>
</dbReference>
<evidence type="ECO:0000256" key="6">
    <source>
        <dbReference type="SAM" id="MobiDB-lite"/>
    </source>
</evidence>
<feature type="compositionally biased region" description="Low complexity" evidence="6">
    <location>
        <begin position="650"/>
        <end position="678"/>
    </location>
</feature>
<dbReference type="GO" id="GO:0003677">
    <property type="term" value="F:DNA binding"/>
    <property type="evidence" value="ECO:0007669"/>
    <property type="project" value="InterPro"/>
</dbReference>
<sequence>MENAPHGAVGEQPAASSSSPGPATDDGPACLSCRHRKLKCDRERPACSQCLRLVNACVYDPKKQKPGLKTGAVEGLNRRLESVERTLDAFLSEWNAAKASKTNPFATSAELFPIPRSNDTPTEYTPPAQDGESSRKRRRITLQSSQSEADNVRFGLLPPQSVIDRAIDKYYATVYHWIPMLHQARFRSRLNDPTQRPHLTIVLHAIIAVTLRHLGPDEVGLSQEDVNEQIRRSTNAVVQHAMLDLSVENTQALIMICFDKMGAGQWNQVWSIIGSLTRVVDYLQLSVEPDEDGRQCLLAPLTLLDEPQDNAELEERKRVFWNIFLLDRFCSVTCGWTTALNSDNVSRQLPCNGQIWALGQKAKSPYLGLWNKSQAKMGNSVAYLPTRTDRRRSGDEEAPGEIDTSSLGAVAYRIEATESLSQVSAFFLQQRVDFTNRAEIGKWLTRFKELDLRLVHWKLFLPERWKDSNVSKTPAAVKMDPNLTLAHVIHNISLILLHQHIAYAPVALSCAVNLPSASSSETCRQAAIEVASMTQKYLHYTKEMMVGAEFVFCAFVAAKVLLVHSLVFQSELVRDFYDLIDHLREMSRRWRSLSSKPSPQSHGTPSRAIDLDVAGQYASRLEEFQTMSAGDSNNVAYILFCSGANGLLRSPPSSTSSRQGNGISHKPNSSSVSPSINSMPQPGTTHVQLGAAYPYPHHSMRSVSVTAALPSVSGNYLGSMSIPAGHQAMGPPAGLPLVNIAPSAYANQQMLMPDMLWDQSFTNLDRIITSTEADFSFDENFNFNVL</sequence>
<proteinExistence type="predicted"/>
<comment type="subcellular location">
    <subcellularLocation>
        <location evidence="1">Nucleus</location>
    </subcellularLocation>
</comment>
<evidence type="ECO:0000313" key="9">
    <source>
        <dbReference type="Proteomes" id="UP001303373"/>
    </source>
</evidence>
<dbReference type="SUPFAM" id="SSF57701">
    <property type="entry name" value="Zn2/Cys6 DNA-binding domain"/>
    <property type="match status" value="1"/>
</dbReference>
<dbReference type="GO" id="GO:0005634">
    <property type="term" value="C:nucleus"/>
    <property type="evidence" value="ECO:0007669"/>
    <property type="project" value="UniProtKB-SubCell"/>
</dbReference>
<feature type="region of interest" description="Disordered" evidence="6">
    <location>
        <begin position="650"/>
        <end position="689"/>
    </location>
</feature>
<evidence type="ECO:0000259" key="7">
    <source>
        <dbReference type="PROSITE" id="PS50048"/>
    </source>
</evidence>
<dbReference type="GO" id="GO:0000981">
    <property type="term" value="F:DNA-binding transcription factor activity, RNA polymerase II-specific"/>
    <property type="evidence" value="ECO:0007669"/>
    <property type="project" value="InterPro"/>
</dbReference>
<dbReference type="GO" id="GO:0008270">
    <property type="term" value="F:zinc ion binding"/>
    <property type="evidence" value="ECO:0007669"/>
    <property type="project" value="InterPro"/>
</dbReference>
<keyword evidence="2" id="KW-0479">Metal-binding</keyword>
<name>A0AAQ3LY46_9PEZI</name>
<dbReference type="GO" id="GO:0006351">
    <property type="term" value="P:DNA-templated transcription"/>
    <property type="evidence" value="ECO:0007669"/>
    <property type="project" value="InterPro"/>
</dbReference>
<dbReference type="AlphaFoldDB" id="A0AAQ3LY46"/>
<keyword evidence="9" id="KW-1185">Reference proteome</keyword>
<organism evidence="8 9">
    <name type="scientific">Acrodontium crateriforme</name>
    <dbReference type="NCBI Taxonomy" id="150365"/>
    <lineage>
        <taxon>Eukaryota</taxon>
        <taxon>Fungi</taxon>
        <taxon>Dikarya</taxon>
        <taxon>Ascomycota</taxon>
        <taxon>Pezizomycotina</taxon>
        <taxon>Dothideomycetes</taxon>
        <taxon>Dothideomycetidae</taxon>
        <taxon>Mycosphaerellales</taxon>
        <taxon>Teratosphaeriaceae</taxon>
        <taxon>Acrodontium</taxon>
    </lineage>
</organism>
<dbReference type="PANTHER" id="PTHR47338:SF23">
    <property type="entry name" value="ZN(II)2CYS6 TRANSCRIPTION FACTOR (EUROFUNG)"/>
    <property type="match status" value="1"/>
</dbReference>
<protein>
    <submittedName>
        <fullName evidence="8">Fungal-specific transcription factor domain-containing protein</fullName>
    </submittedName>
</protein>
<dbReference type="Pfam" id="PF00172">
    <property type="entry name" value="Zn_clus"/>
    <property type="match status" value="1"/>
</dbReference>
<dbReference type="SMART" id="SM00066">
    <property type="entry name" value="GAL4"/>
    <property type="match status" value="1"/>
</dbReference>
<keyword evidence="3" id="KW-0805">Transcription regulation</keyword>
<keyword evidence="5" id="KW-0539">Nucleus</keyword>
<evidence type="ECO:0000256" key="3">
    <source>
        <dbReference type="ARBA" id="ARBA00023015"/>
    </source>
</evidence>
<dbReference type="CDD" id="cd00067">
    <property type="entry name" value="GAL4"/>
    <property type="match status" value="1"/>
</dbReference>
<dbReference type="Pfam" id="PF04082">
    <property type="entry name" value="Fungal_trans"/>
    <property type="match status" value="1"/>
</dbReference>
<accession>A0AAQ3LY46</accession>
<feature type="region of interest" description="Disordered" evidence="6">
    <location>
        <begin position="109"/>
        <end position="146"/>
    </location>
</feature>
<feature type="domain" description="Zn(2)-C6 fungal-type" evidence="7">
    <location>
        <begin position="29"/>
        <end position="59"/>
    </location>
</feature>
<dbReference type="CDD" id="cd12148">
    <property type="entry name" value="fungal_TF_MHR"/>
    <property type="match status" value="1"/>
</dbReference>
<dbReference type="PROSITE" id="PS00463">
    <property type="entry name" value="ZN2_CY6_FUNGAL_1"/>
    <property type="match status" value="1"/>
</dbReference>
<dbReference type="Gene3D" id="4.10.240.10">
    <property type="entry name" value="Zn(2)-C6 fungal-type DNA-binding domain"/>
    <property type="match status" value="1"/>
</dbReference>
<keyword evidence="4" id="KW-0804">Transcription</keyword>
<feature type="region of interest" description="Disordered" evidence="6">
    <location>
        <begin position="1"/>
        <end position="26"/>
    </location>
</feature>
<evidence type="ECO:0000256" key="2">
    <source>
        <dbReference type="ARBA" id="ARBA00022723"/>
    </source>
</evidence>
<dbReference type="InterPro" id="IPR001138">
    <property type="entry name" value="Zn2Cys6_DnaBD"/>
</dbReference>
<evidence type="ECO:0000313" key="8">
    <source>
        <dbReference type="EMBL" id="WPG98151.1"/>
    </source>
</evidence>